<dbReference type="AlphaFoldDB" id="A0A139HP55"/>
<organism evidence="3 4">
    <name type="scientific">Pseudocercospora eumusae</name>
    <dbReference type="NCBI Taxonomy" id="321146"/>
    <lineage>
        <taxon>Eukaryota</taxon>
        <taxon>Fungi</taxon>
        <taxon>Dikarya</taxon>
        <taxon>Ascomycota</taxon>
        <taxon>Pezizomycotina</taxon>
        <taxon>Dothideomycetes</taxon>
        <taxon>Dothideomycetidae</taxon>
        <taxon>Mycosphaerellales</taxon>
        <taxon>Mycosphaerellaceae</taxon>
        <taxon>Pseudocercospora</taxon>
    </lineage>
</organism>
<protein>
    <submittedName>
        <fullName evidence="3">Uncharacterized protein</fullName>
    </submittedName>
</protein>
<dbReference type="Gene3D" id="3.10.310.10">
    <property type="entry name" value="Diaminopimelate Epimerase, Chain A, domain 1"/>
    <property type="match status" value="1"/>
</dbReference>
<evidence type="ECO:0000256" key="2">
    <source>
        <dbReference type="ARBA" id="ARBA00023235"/>
    </source>
</evidence>
<proteinExistence type="inferred from homology"/>
<evidence type="ECO:0000256" key="1">
    <source>
        <dbReference type="ARBA" id="ARBA00007673"/>
    </source>
</evidence>
<comment type="caution">
    <text evidence="3">The sequence shown here is derived from an EMBL/GenBank/DDBJ whole genome shotgun (WGS) entry which is preliminary data.</text>
</comment>
<dbReference type="Pfam" id="PF04303">
    <property type="entry name" value="PrpF"/>
    <property type="match status" value="1"/>
</dbReference>
<dbReference type="SUPFAM" id="SSF54506">
    <property type="entry name" value="Diaminopimelate epimerase-like"/>
    <property type="match status" value="1"/>
</dbReference>
<dbReference type="Proteomes" id="UP000070133">
    <property type="component" value="Unassembled WGS sequence"/>
</dbReference>
<accession>A0A139HP55</accession>
<dbReference type="STRING" id="321146.A0A139HP55"/>
<dbReference type="InterPro" id="IPR007400">
    <property type="entry name" value="PrpF-like"/>
</dbReference>
<sequence>MASRRNDSSRGVCHLLVDRSSSAKANNHELWSIAASFPTCMLKQQASPIHSNAFDLVGKVRVYACGIDARWHNPRKICTTAGARRRPIPDAHNGLTGSNANRWHGRTYPATSKIAIIRPSEREDADVDFIFVQVSVDESFVDYHVGCGNISSGVGPFAINEGLMNIKRIRQPDITQEARIYQPLSTKTILGAHGCSYKSPHGASTGLQHVREVARLPILTVYRYTIGGGVDRGPLPRLRSSIRLRAQRGRAP</sequence>
<dbReference type="EMBL" id="LFZN01000022">
    <property type="protein sequence ID" value="KXT04275.1"/>
    <property type="molecule type" value="Genomic_DNA"/>
</dbReference>
<evidence type="ECO:0000313" key="4">
    <source>
        <dbReference type="Proteomes" id="UP000070133"/>
    </source>
</evidence>
<comment type="similarity">
    <text evidence="1">Belongs to the PrpF family.</text>
</comment>
<keyword evidence="2" id="KW-0413">Isomerase</keyword>
<dbReference type="PANTHER" id="PTHR43709:SF2">
    <property type="entry name" value="DUF453 DOMAIN PROTEIN (AFU_ORTHOLOGUE AFUA_6G00360)"/>
    <property type="match status" value="1"/>
</dbReference>
<keyword evidence="4" id="KW-1185">Reference proteome</keyword>
<evidence type="ECO:0000313" key="3">
    <source>
        <dbReference type="EMBL" id="KXT04275.1"/>
    </source>
</evidence>
<dbReference type="PANTHER" id="PTHR43709">
    <property type="entry name" value="ACONITATE ISOMERASE-RELATED"/>
    <property type="match status" value="1"/>
</dbReference>
<dbReference type="OrthoDB" id="10267539at2759"/>
<gene>
    <name evidence="3" type="ORF">AC578_7888</name>
</gene>
<dbReference type="GO" id="GO:0016853">
    <property type="term" value="F:isomerase activity"/>
    <property type="evidence" value="ECO:0007669"/>
    <property type="project" value="UniProtKB-KW"/>
</dbReference>
<name>A0A139HP55_9PEZI</name>
<reference evidence="3 4" key="1">
    <citation type="submission" date="2015-07" db="EMBL/GenBank/DDBJ databases">
        <title>Comparative genomics of the Sigatoka disease complex on banana suggests a link between parallel evolutionary changes in Pseudocercospora fijiensis and Pseudocercospora eumusae and increased virulence on the banana host.</title>
        <authorList>
            <person name="Chang T.-C."/>
            <person name="Salvucci A."/>
            <person name="Crous P.W."/>
            <person name="Stergiopoulos I."/>
        </authorList>
    </citation>
    <scope>NUCLEOTIDE SEQUENCE [LARGE SCALE GENOMIC DNA]</scope>
    <source>
        <strain evidence="3 4">CBS 114824</strain>
    </source>
</reference>